<keyword evidence="7" id="KW-0624">Polysaccharide degradation</keyword>
<feature type="compositionally biased region" description="Pro residues" evidence="8">
    <location>
        <begin position="45"/>
        <end position="67"/>
    </location>
</feature>
<keyword evidence="3" id="KW-0858">Xylan degradation</keyword>
<evidence type="ECO:0000256" key="8">
    <source>
        <dbReference type="SAM" id="MobiDB-lite"/>
    </source>
</evidence>
<dbReference type="GO" id="GO:0045493">
    <property type="term" value="P:xylan catabolic process"/>
    <property type="evidence" value="ECO:0007669"/>
    <property type="project" value="UniProtKB-KW"/>
</dbReference>
<feature type="region of interest" description="Disordered" evidence="8">
    <location>
        <begin position="41"/>
        <end position="146"/>
    </location>
</feature>
<dbReference type="AlphaFoldDB" id="A0A8I1HQ32"/>
<evidence type="ECO:0000256" key="1">
    <source>
        <dbReference type="ARBA" id="ARBA00004613"/>
    </source>
</evidence>
<dbReference type="InterPro" id="IPR043595">
    <property type="entry name" value="FaeB/C/D"/>
</dbReference>
<evidence type="ECO:0000256" key="3">
    <source>
        <dbReference type="ARBA" id="ARBA00022651"/>
    </source>
</evidence>
<dbReference type="GO" id="GO:0005576">
    <property type="term" value="C:extracellular region"/>
    <property type="evidence" value="ECO:0007669"/>
    <property type="project" value="UniProtKB-SubCell"/>
</dbReference>
<dbReference type="InterPro" id="IPR000801">
    <property type="entry name" value="Esterase-like"/>
</dbReference>
<name>A0A8I1HQ32_9CORY</name>
<dbReference type="GO" id="GO:0030600">
    <property type="term" value="F:feruloyl esterase activity"/>
    <property type="evidence" value="ECO:0007669"/>
    <property type="project" value="InterPro"/>
</dbReference>
<keyword evidence="6" id="KW-0119">Carbohydrate metabolism</keyword>
<evidence type="ECO:0000256" key="4">
    <source>
        <dbReference type="ARBA" id="ARBA00022729"/>
    </source>
</evidence>
<evidence type="ECO:0000313" key="10">
    <source>
        <dbReference type="EMBL" id="MBK3427093.1"/>
    </source>
</evidence>
<comment type="caution">
    <text evidence="10">The sequence shown here is derived from an EMBL/GenBank/DDBJ whole genome shotgun (WGS) entry which is preliminary data.</text>
</comment>
<keyword evidence="11" id="KW-1185">Reference proteome</keyword>
<protein>
    <submittedName>
        <fullName evidence="10">Feruloyl esterase</fullName>
    </submittedName>
</protein>
<evidence type="ECO:0000256" key="9">
    <source>
        <dbReference type="SAM" id="SignalP"/>
    </source>
</evidence>
<keyword evidence="4 9" id="KW-0732">Signal</keyword>
<dbReference type="SUPFAM" id="SSF53474">
    <property type="entry name" value="alpha/beta-Hydrolases"/>
    <property type="match status" value="1"/>
</dbReference>
<evidence type="ECO:0000256" key="7">
    <source>
        <dbReference type="ARBA" id="ARBA00023326"/>
    </source>
</evidence>
<keyword evidence="2" id="KW-0964">Secreted</keyword>
<feature type="signal peptide" evidence="9">
    <location>
        <begin position="1"/>
        <end position="42"/>
    </location>
</feature>
<dbReference type="Gene3D" id="3.40.50.1820">
    <property type="entry name" value="alpha/beta hydrolase"/>
    <property type="match status" value="1"/>
</dbReference>
<reference evidence="10 11" key="1">
    <citation type="submission" date="2020-12" db="EMBL/GenBank/DDBJ databases">
        <title>Draft genome sequence of the commensal strain Corynebacterium tuberculostearicum MFP09/CIP 102622 isolated from human skin.</title>
        <authorList>
            <person name="Boukerb A.M."/>
            <person name="Janvier X."/>
            <person name="Feuilloley M.G.J."/>
            <person name="Groboillot A."/>
        </authorList>
    </citation>
    <scope>NUCLEOTIDE SEQUENCE [LARGE SCALE GENOMIC DNA]</scope>
    <source>
        <strain evidence="10 11">CIP 102622</strain>
    </source>
</reference>
<evidence type="ECO:0000256" key="6">
    <source>
        <dbReference type="ARBA" id="ARBA00023277"/>
    </source>
</evidence>
<gene>
    <name evidence="10" type="ORF">JDP02_00980</name>
</gene>
<proteinExistence type="predicted"/>
<evidence type="ECO:0000256" key="2">
    <source>
        <dbReference type="ARBA" id="ARBA00022525"/>
    </source>
</evidence>
<accession>A0A8I1HQ32</accession>
<feature type="chain" id="PRO_5034602527" evidence="9">
    <location>
        <begin position="43"/>
        <end position="388"/>
    </location>
</feature>
<evidence type="ECO:0000313" key="11">
    <source>
        <dbReference type="Proteomes" id="UP000603369"/>
    </source>
</evidence>
<sequence>MKDVVNFNLVANVTKFLYRSLYLILAAALASAALVCAAPAHAQEGPPPAPAPGPENAPQPAPAPAPAPENAKPVTPQPDGSHLVPEGVKESTPAPVEGGSSDDNAAPVPEGSSLPEPAPQPPMVDTSINPTPPFAPGSMQSLEMEHEGKTRRYLLRIPNHYSPEKAAPVLFGFGGWGDSPENYSGYARMQTTEANNEAIIVYPEGFERAWEAAPYAKTRDGEDIRFIKRILDSVDKDYHVDRNRVYAMGMSNGGGFTSVLGCHAQDTFAAVAMVSGAFYNPVEVNCADAPMNTLIMHGVNDKMMTYEGGDRHEAGYLPVRTVLGGYLKRNRCDMTFQSTPEAGGSERLSFNGCQKDVQLVKVPQDHTWFWQPDTPRVVWDFLSSKTRV</sequence>
<dbReference type="Proteomes" id="UP000603369">
    <property type="component" value="Unassembled WGS sequence"/>
</dbReference>
<keyword evidence="5" id="KW-0378">Hydrolase</keyword>
<evidence type="ECO:0000256" key="5">
    <source>
        <dbReference type="ARBA" id="ARBA00022801"/>
    </source>
</evidence>
<comment type="subcellular location">
    <subcellularLocation>
        <location evidence="1">Secreted</location>
    </subcellularLocation>
</comment>
<dbReference type="EMBL" id="JAEHFL010000001">
    <property type="protein sequence ID" value="MBK3427093.1"/>
    <property type="molecule type" value="Genomic_DNA"/>
</dbReference>
<dbReference type="Pfam" id="PF00756">
    <property type="entry name" value="Esterase"/>
    <property type="match status" value="1"/>
</dbReference>
<dbReference type="PANTHER" id="PTHR38050:SF2">
    <property type="entry name" value="FERULOYL ESTERASE C-RELATED"/>
    <property type="match status" value="1"/>
</dbReference>
<dbReference type="InterPro" id="IPR029058">
    <property type="entry name" value="AB_hydrolase_fold"/>
</dbReference>
<organism evidence="10 11">
    <name type="scientific">Corynebacterium tuberculostearicum</name>
    <dbReference type="NCBI Taxonomy" id="38304"/>
    <lineage>
        <taxon>Bacteria</taxon>
        <taxon>Bacillati</taxon>
        <taxon>Actinomycetota</taxon>
        <taxon>Actinomycetes</taxon>
        <taxon>Mycobacteriales</taxon>
        <taxon>Corynebacteriaceae</taxon>
        <taxon>Corynebacterium</taxon>
    </lineage>
</organism>
<dbReference type="PANTHER" id="PTHR38050">
    <property type="match status" value="1"/>
</dbReference>